<dbReference type="EMBL" id="UOGL01000379">
    <property type="protein sequence ID" value="VAX39878.1"/>
    <property type="molecule type" value="Genomic_DNA"/>
</dbReference>
<dbReference type="Pfam" id="PF01261">
    <property type="entry name" value="AP_endonuc_2"/>
    <property type="match status" value="1"/>
</dbReference>
<proteinExistence type="predicted"/>
<feature type="domain" description="Xylose isomerase-like TIM barrel" evidence="1">
    <location>
        <begin position="20"/>
        <end position="222"/>
    </location>
</feature>
<feature type="non-terminal residue" evidence="2">
    <location>
        <position position="227"/>
    </location>
</feature>
<protein>
    <recommendedName>
        <fullName evidence="1">Xylose isomerase-like TIM barrel domain-containing protein</fullName>
    </recommendedName>
</protein>
<reference evidence="2" key="1">
    <citation type="submission" date="2018-06" db="EMBL/GenBank/DDBJ databases">
        <authorList>
            <person name="Zhirakovskaya E."/>
        </authorList>
    </citation>
    <scope>NUCLEOTIDE SEQUENCE</scope>
</reference>
<dbReference type="PANTHER" id="PTHR12110">
    <property type="entry name" value="HYDROXYPYRUVATE ISOMERASE"/>
    <property type="match status" value="1"/>
</dbReference>
<dbReference type="InterPro" id="IPR050312">
    <property type="entry name" value="IolE/XylAMocC-like"/>
</dbReference>
<evidence type="ECO:0000259" key="1">
    <source>
        <dbReference type="Pfam" id="PF01261"/>
    </source>
</evidence>
<accession>A0A3B1DV08</accession>
<dbReference type="InterPro" id="IPR013022">
    <property type="entry name" value="Xyl_isomerase-like_TIM-brl"/>
</dbReference>
<dbReference type="Gene3D" id="3.20.20.150">
    <property type="entry name" value="Divalent-metal-dependent TIM barrel enzymes"/>
    <property type="match status" value="1"/>
</dbReference>
<dbReference type="AlphaFoldDB" id="A0A3B1DV08"/>
<dbReference type="SUPFAM" id="SSF51658">
    <property type="entry name" value="Xylose isomerase-like"/>
    <property type="match status" value="1"/>
</dbReference>
<name>A0A3B1DV08_9ZZZZ</name>
<evidence type="ECO:0000313" key="2">
    <source>
        <dbReference type="EMBL" id="VAX39878.1"/>
    </source>
</evidence>
<sequence length="227" mass="25575">MFVAASTHCFSDVSFQLACAQLADLEYDKVEIWMNEESEHLKPTFVAEDPERFAASFRECTRLTPIAFCLNNDPGNETLLGLAKAAKLLNVTQITIPASPLGTPFNTEVDRLREYVKIVNQDGIHLSIKTKIGDISEDPHTAVELCESVKGLGITLDPSHFMCGPHRTISYDQVFPYVYHVHFRDSTPEMMQTKVGLGEVDYSRVIDMLEQQKYKQAFSVEILPTQE</sequence>
<organism evidence="2">
    <name type="scientific">hydrothermal vent metagenome</name>
    <dbReference type="NCBI Taxonomy" id="652676"/>
    <lineage>
        <taxon>unclassified sequences</taxon>
        <taxon>metagenomes</taxon>
        <taxon>ecological metagenomes</taxon>
    </lineage>
</organism>
<gene>
    <name evidence="2" type="ORF">MNBD_PLANCTO02-1234</name>
</gene>
<dbReference type="PANTHER" id="PTHR12110:SF53">
    <property type="entry name" value="BLR5974 PROTEIN"/>
    <property type="match status" value="1"/>
</dbReference>
<dbReference type="InterPro" id="IPR036237">
    <property type="entry name" value="Xyl_isomerase-like_sf"/>
</dbReference>